<keyword evidence="6" id="KW-0812">Transmembrane</keyword>
<dbReference type="EMBL" id="JACOZA010000071">
    <property type="protein sequence ID" value="MBI2097003.1"/>
    <property type="molecule type" value="Genomic_DNA"/>
</dbReference>
<comment type="similarity">
    <text evidence="2">Belongs to the NADH dehydrogenase family.</text>
</comment>
<dbReference type="PANTHER" id="PTHR42913">
    <property type="entry name" value="APOPTOSIS-INDUCING FACTOR 1"/>
    <property type="match status" value="1"/>
</dbReference>
<dbReference type="Gene3D" id="3.50.50.100">
    <property type="match status" value="1"/>
</dbReference>
<keyword evidence="6" id="KW-0472">Membrane</keyword>
<evidence type="ECO:0000256" key="6">
    <source>
        <dbReference type="SAM" id="Phobius"/>
    </source>
</evidence>
<accession>A0A931SE34</accession>
<evidence type="ECO:0000256" key="3">
    <source>
        <dbReference type="ARBA" id="ARBA00022630"/>
    </source>
</evidence>
<dbReference type="Pfam" id="PF07992">
    <property type="entry name" value="Pyr_redox_2"/>
    <property type="match status" value="1"/>
</dbReference>
<evidence type="ECO:0000259" key="7">
    <source>
        <dbReference type="Pfam" id="PF07992"/>
    </source>
</evidence>
<comment type="cofactor">
    <cofactor evidence="1">
        <name>FAD</name>
        <dbReference type="ChEBI" id="CHEBI:57692"/>
    </cofactor>
</comment>
<dbReference type="PANTHER" id="PTHR42913:SF3">
    <property type="entry name" value="64 KDA MITOCHONDRIAL NADH DEHYDROGENASE (EUROFUNG)"/>
    <property type="match status" value="1"/>
</dbReference>
<comment type="caution">
    <text evidence="8">The sequence shown here is derived from an EMBL/GenBank/DDBJ whole genome shotgun (WGS) entry which is preliminary data.</text>
</comment>
<dbReference type="InterPro" id="IPR036188">
    <property type="entry name" value="FAD/NAD-bd_sf"/>
</dbReference>
<dbReference type="PRINTS" id="PR00368">
    <property type="entry name" value="FADPNR"/>
</dbReference>
<dbReference type="InterPro" id="IPR023753">
    <property type="entry name" value="FAD/NAD-binding_dom"/>
</dbReference>
<evidence type="ECO:0000313" key="9">
    <source>
        <dbReference type="Proteomes" id="UP000724148"/>
    </source>
</evidence>
<keyword evidence="5" id="KW-0560">Oxidoreductase</keyword>
<dbReference type="GO" id="GO:0003955">
    <property type="term" value="F:NAD(P)H dehydrogenase (quinone) activity"/>
    <property type="evidence" value="ECO:0007669"/>
    <property type="project" value="TreeGrafter"/>
</dbReference>
<evidence type="ECO:0000256" key="5">
    <source>
        <dbReference type="ARBA" id="ARBA00023002"/>
    </source>
</evidence>
<name>A0A931SE34_9BACT</name>
<dbReference type="PRINTS" id="PR00411">
    <property type="entry name" value="PNDRDTASEI"/>
</dbReference>
<keyword evidence="3" id="KW-0285">Flavoprotein</keyword>
<sequence length="415" mass="46289">MQHTKKNIVIAGAGFGGITAALLLDKAFKRNRRLRDRYQIVIVNKHRSHLYTPALYEIASIPQGTRALDYVKSSITIPLASIFDKTLVEWQEQQIVSIDRQRKEIRCDNGEEISYEYLLLALGSETAYFNIPGAQEHGYPLKTLADAVRLRDRIQDVIESKEPVAKIVIAGGGASGVEVAAEFENFICELRDMYHAPHNCQVEVTLVEAGPEILAGFDHWLVAKARQRLSRIGVTVKTHTAITAVEKDKITLKDASTLPYTVLVWAGGVRASSVLTTLGVTLTPKQSVPVNSYLEVEPKIFAIGDNAAFVDPRTHRPLPWNVPIAEAEAKIAATNIIADIKGKPKRPFFPSKKYPFILAVGRKYAIADLIFLRESGILAWALKQLVELRYLMFILPFLSALSTWWKYVTIARAND</sequence>
<evidence type="ECO:0000256" key="1">
    <source>
        <dbReference type="ARBA" id="ARBA00001974"/>
    </source>
</evidence>
<keyword evidence="6" id="KW-1133">Transmembrane helix</keyword>
<dbReference type="GO" id="GO:0019646">
    <property type="term" value="P:aerobic electron transport chain"/>
    <property type="evidence" value="ECO:0007669"/>
    <property type="project" value="TreeGrafter"/>
</dbReference>
<feature type="transmembrane region" description="Helical" evidence="6">
    <location>
        <begin position="6"/>
        <end position="24"/>
    </location>
</feature>
<evidence type="ECO:0000256" key="4">
    <source>
        <dbReference type="ARBA" id="ARBA00022827"/>
    </source>
</evidence>
<dbReference type="AlphaFoldDB" id="A0A931SE34"/>
<evidence type="ECO:0000313" key="8">
    <source>
        <dbReference type="EMBL" id="MBI2097003.1"/>
    </source>
</evidence>
<reference evidence="8" key="1">
    <citation type="submission" date="2020-07" db="EMBL/GenBank/DDBJ databases">
        <title>Huge and variable diversity of episymbiotic CPR bacteria and DPANN archaea in groundwater ecosystems.</title>
        <authorList>
            <person name="He C.Y."/>
            <person name="Keren R."/>
            <person name="Whittaker M."/>
            <person name="Farag I.F."/>
            <person name="Doudna J."/>
            <person name="Cate J.H.D."/>
            <person name="Banfield J.F."/>
        </authorList>
    </citation>
    <scope>NUCLEOTIDE SEQUENCE</scope>
    <source>
        <strain evidence="8">NC_groundwater_193_Ag_S-0.1um_51_7</strain>
    </source>
</reference>
<gene>
    <name evidence="8" type="ORF">HYT40_02530</name>
</gene>
<evidence type="ECO:0000256" key="2">
    <source>
        <dbReference type="ARBA" id="ARBA00005272"/>
    </source>
</evidence>
<organism evidence="8 9">
    <name type="scientific">Candidatus Sungiibacteriota bacterium</name>
    <dbReference type="NCBI Taxonomy" id="2750080"/>
    <lineage>
        <taxon>Bacteria</taxon>
        <taxon>Candidatus Sungiibacteriota</taxon>
    </lineage>
</organism>
<dbReference type="Proteomes" id="UP000724148">
    <property type="component" value="Unassembled WGS sequence"/>
</dbReference>
<dbReference type="SUPFAM" id="SSF51905">
    <property type="entry name" value="FAD/NAD(P)-binding domain"/>
    <property type="match status" value="1"/>
</dbReference>
<dbReference type="InterPro" id="IPR051169">
    <property type="entry name" value="NADH-Q_oxidoreductase"/>
</dbReference>
<feature type="domain" description="FAD/NAD(P)-binding" evidence="7">
    <location>
        <begin position="7"/>
        <end position="317"/>
    </location>
</feature>
<proteinExistence type="inferred from homology"/>
<protein>
    <submittedName>
        <fullName evidence="8">NAD(P)/FAD-dependent oxidoreductase</fullName>
    </submittedName>
</protein>
<keyword evidence="4" id="KW-0274">FAD</keyword>